<dbReference type="Proteomes" id="UP000002008">
    <property type="component" value="Chromosome"/>
</dbReference>
<feature type="modified residue" description="4-aspartylphosphate" evidence="2">
    <location>
        <position position="57"/>
    </location>
</feature>
<dbReference type="SMART" id="SM00448">
    <property type="entry name" value="REC"/>
    <property type="match status" value="1"/>
</dbReference>
<evidence type="ECO:0000313" key="4">
    <source>
        <dbReference type="EMBL" id="ABY34193.1"/>
    </source>
</evidence>
<sequence length="125" mass="13626">MAAYRILIYDEDPTAALVTQRGLQTLLGDEVVVQVATNANEAWLTCAHGNVDLLIVDPSPYSAAAALIRAVRTYRPYLPILALTAYDTPGLRARMQALGVELYAAKPIELRELVPLVAQVLHQTV</sequence>
<dbReference type="InterPro" id="IPR001789">
    <property type="entry name" value="Sig_transdc_resp-reg_receiver"/>
</dbReference>
<dbReference type="EnsemblBacteria" id="ABY34193">
    <property type="protein sequence ID" value="ABY34193"/>
    <property type="gene ID" value="Caur_0961"/>
</dbReference>
<evidence type="ECO:0000256" key="2">
    <source>
        <dbReference type="PROSITE-ProRule" id="PRU00169"/>
    </source>
</evidence>
<dbReference type="eggNOG" id="COG2197">
    <property type="taxonomic scope" value="Bacteria"/>
</dbReference>
<evidence type="ECO:0000313" key="5">
    <source>
        <dbReference type="Proteomes" id="UP000002008"/>
    </source>
</evidence>
<dbReference type="InterPro" id="IPR050595">
    <property type="entry name" value="Bact_response_regulator"/>
</dbReference>
<dbReference type="PATRIC" id="fig|324602.8.peg.1097"/>
<gene>
    <name evidence="4" type="ordered locus">Caur_0961</name>
</gene>
<dbReference type="GO" id="GO:0000160">
    <property type="term" value="P:phosphorelay signal transduction system"/>
    <property type="evidence" value="ECO:0000318"/>
    <property type="project" value="GO_Central"/>
</dbReference>
<dbReference type="InterPro" id="IPR011006">
    <property type="entry name" value="CheY-like_superfamily"/>
</dbReference>
<evidence type="ECO:0000259" key="3">
    <source>
        <dbReference type="PROSITE" id="PS50110"/>
    </source>
</evidence>
<protein>
    <submittedName>
        <fullName evidence="4">Response regulator receiver</fullName>
    </submittedName>
</protein>
<dbReference type="AlphaFoldDB" id="A9WHS5"/>
<dbReference type="KEGG" id="cau:Caur_0961"/>
<name>A9WHS5_CHLAA</name>
<dbReference type="PROSITE" id="PS50110">
    <property type="entry name" value="RESPONSE_REGULATORY"/>
    <property type="match status" value="1"/>
</dbReference>
<dbReference type="Gene3D" id="3.40.50.2300">
    <property type="match status" value="1"/>
</dbReference>
<dbReference type="SUPFAM" id="SSF52172">
    <property type="entry name" value="CheY-like"/>
    <property type="match status" value="1"/>
</dbReference>
<dbReference type="PANTHER" id="PTHR44591">
    <property type="entry name" value="STRESS RESPONSE REGULATOR PROTEIN 1"/>
    <property type="match status" value="1"/>
</dbReference>
<proteinExistence type="predicted"/>
<dbReference type="InParanoid" id="A9WHS5"/>
<accession>A9WHS5</accession>
<dbReference type="GO" id="GO:0000156">
    <property type="term" value="F:phosphorelay response regulator activity"/>
    <property type="evidence" value="ECO:0000318"/>
    <property type="project" value="GO_Central"/>
</dbReference>
<reference evidence="5" key="1">
    <citation type="journal article" date="2011" name="BMC Genomics">
        <title>Complete genome sequence of the filamentous anoxygenic phototrophic bacterium Chloroflexus aurantiacus.</title>
        <authorList>
            <person name="Tang K.H."/>
            <person name="Barry K."/>
            <person name="Chertkov O."/>
            <person name="Dalin E."/>
            <person name="Han C.S."/>
            <person name="Hauser L.J."/>
            <person name="Honchak B.M."/>
            <person name="Karbach L.E."/>
            <person name="Land M.L."/>
            <person name="Lapidus A."/>
            <person name="Larimer F.W."/>
            <person name="Mikhailova N."/>
            <person name="Pitluck S."/>
            <person name="Pierson B.K."/>
            <person name="Blankenship R.E."/>
        </authorList>
    </citation>
    <scope>NUCLEOTIDE SEQUENCE [LARGE SCALE GENOMIC DNA]</scope>
    <source>
        <strain evidence="5">ATCC 29366 / DSM 635 / J-10-fl</strain>
    </source>
</reference>
<dbReference type="EMBL" id="CP000909">
    <property type="protein sequence ID" value="ABY34193.1"/>
    <property type="molecule type" value="Genomic_DNA"/>
</dbReference>
<keyword evidence="1 2" id="KW-0597">Phosphoprotein</keyword>
<dbReference type="PANTHER" id="PTHR44591:SF3">
    <property type="entry name" value="RESPONSE REGULATORY DOMAIN-CONTAINING PROTEIN"/>
    <property type="match status" value="1"/>
</dbReference>
<evidence type="ECO:0000256" key="1">
    <source>
        <dbReference type="ARBA" id="ARBA00022553"/>
    </source>
</evidence>
<dbReference type="RefSeq" id="WP_012256849.1">
    <property type="nucleotide sequence ID" value="NC_010175.1"/>
</dbReference>
<dbReference type="STRING" id="324602.Caur_0961"/>
<feature type="domain" description="Response regulatory" evidence="3">
    <location>
        <begin position="5"/>
        <end position="121"/>
    </location>
</feature>
<keyword evidence="5" id="KW-1185">Reference proteome</keyword>
<organism evidence="4 5">
    <name type="scientific">Chloroflexus aurantiacus (strain ATCC 29366 / DSM 635 / J-10-fl)</name>
    <dbReference type="NCBI Taxonomy" id="324602"/>
    <lineage>
        <taxon>Bacteria</taxon>
        <taxon>Bacillati</taxon>
        <taxon>Chloroflexota</taxon>
        <taxon>Chloroflexia</taxon>
        <taxon>Chloroflexales</taxon>
        <taxon>Chloroflexineae</taxon>
        <taxon>Chloroflexaceae</taxon>
        <taxon>Chloroflexus</taxon>
    </lineage>
</organism>
<dbReference type="Pfam" id="PF00072">
    <property type="entry name" value="Response_reg"/>
    <property type="match status" value="1"/>
</dbReference>
<dbReference type="HOGENOM" id="CLU_000445_69_8_0"/>